<proteinExistence type="predicted"/>
<dbReference type="EMBL" id="JAENHN010000006">
    <property type="protein sequence ID" value="MBK1809334.1"/>
    <property type="molecule type" value="Genomic_DNA"/>
</dbReference>
<dbReference type="RefSeq" id="WP_200265880.1">
    <property type="nucleotide sequence ID" value="NZ_JAENHN010000006.1"/>
</dbReference>
<organism evidence="1 2">
    <name type="scientific">Clostridium yunnanense</name>
    <dbReference type="NCBI Taxonomy" id="2800325"/>
    <lineage>
        <taxon>Bacteria</taxon>
        <taxon>Bacillati</taxon>
        <taxon>Bacillota</taxon>
        <taxon>Clostridia</taxon>
        <taxon>Eubacteriales</taxon>
        <taxon>Clostridiaceae</taxon>
        <taxon>Clostridium</taxon>
    </lineage>
</organism>
<name>A0ABS1EIZ1_9CLOT</name>
<protein>
    <recommendedName>
        <fullName evidence="3">Nonstructural protein</fullName>
    </recommendedName>
</protein>
<evidence type="ECO:0000313" key="2">
    <source>
        <dbReference type="Proteomes" id="UP000596739"/>
    </source>
</evidence>
<evidence type="ECO:0008006" key="3">
    <source>
        <dbReference type="Google" id="ProtNLM"/>
    </source>
</evidence>
<dbReference type="Proteomes" id="UP000596739">
    <property type="component" value="Unassembled WGS sequence"/>
</dbReference>
<accession>A0ABS1EIZ1</accession>
<reference evidence="2" key="1">
    <citation type="submission" date="2021-01" db="EMBL/GenBank/DDBJ databases">
        <title>Genome public.</title>
        <authorList>
            <person name="Liu C."/>
            <person name="Sun Q."/>
        </authorList>
    </citation>
    <scope>NUCLEOTIDE SEQUENCE [LARGE SCALE GENOMIC DNA]</scope>
    <source>
        <strain evidence="2">YIM B02505</strain>
    </source>
</reference>
<comment type="caution">
    <text evidence="1">The sequence shown here is derived from an EMBL/GenBank/DDBJ whole genome shotgun (WGS) entry which is preliminary data.</text>
</comment>
<keyword evidence="2" id="KW-1185">Reference proteome</keyword>
<gene>
    <name evidence="1" type="ORF">JHL18_01570</name>
</gene>
<sequence>MIYITYYKSDGEITTPCIVSETEQNFNDIFGNRAEEMTLIYDSLSFSLGNIDQENIFLNDIIRGNYKVNLETKTLEKKQLGELNIKYN</sequence>
<evidence type="ECO:0000313" key="1">
    <source>
        <dbReference type="EMBL" id="MBK1809334.1"/>
    </source>
</evidence>